<evidence type="ECO:0000256" key="8">
    <source>
        <dbReference type="ARBA" id="ARBA00023136"/>
    </source>
</evidence>
<dbReference type="SMART" id="SM00382">
    <property type="entry name" value="AAA"/>
    <property type="match status" value="1"/>
</dbReference>
<evidence type="ECO:0000256" key="2">
    <source>
        <dbReference type="ARBA" id="ARBA00022448"/>
    </source>
</evidence>
<dbReference type="InterPro" id="IPR003593">
    <property type="entry name" value="AAA+_ATPase"/>
</dbReference>
<dbReference type="InterPro" id="IPR039421">
    <property type="entry name" value="Type_1_exporter"/>
</dbReference>
<keyword evidence="4 9" id="KW-0812">Transmembrane</keyword>
<evidence type="ECO:0000313" key="12">
    <source>
        <dbReference type="EMBL" id="QOR62252.1"/>
    </source>
</evidence>
<feature type="transmembrane region" description="Helical" evidence="9">
    <location>
        <begin position="152"/>
        <end position="171"/>
    </location>
</feature>
<feature type="domain" description="ABC transporter" evidence="10">
    <location>
        <begin position="355"/>
        <end position="588"/>
    </location>
</feature>
<dbReference type="GO" id="GO:0140359">
    <property type="term" value="F:ABC-type transporter activity"/>
    <property type="evidence" value="ECO:0007669"/>
    <property type="project" value="InterPro"/>
</dbReference>
<evidence type="ECO:0000256" key="3">
    <source>
        <dbReference type="ARBA" id="ARBA00022475"/>
    </source>
</evidence>
<keyword evidence="6 12" id="KW-0067">ATP-binding</keyword>
<keyword evidence="7 9" id="KW-1133">Transmembrane helix</keyword>
<dbReference type="InterPro" id="IPR017871">
    <property type="entry name" value="ABC_transporter-like_CS"/>
</dbReference>
<evidence type="ECO:0000256" key="7">
    <source>
        <dbReference type="ARBA" id="ARBA00022989"/>
    </source>
</evidence>
<dbReference type="FunFam" id="3.40.50.300:FF:000299">
    <property type="entry name" value="ABC transporter ATP-binding protein/permease"/>
    <property type="match status" value="1"/>
</dbReference>
<keyword evidence="2" id="KW-0813">Transport</keyword>
<dbReference type="PROSITE" id="PS00211">
    <property type="entry name" value="ABC_TRANSPORTER_1"/>
    <property type="match status" value="1"/>
</dbReference>
<organism evidence="12 13">
    <name type="scientific">Sulfurovum indicum</name>
    <dbReference type="NCBI Taxonomy" id="2779528"/>
    <lineage>
        <taxon>Bacteria</taxon>
        <taxon>Pseudomonadati</taxon>
        <taxon>Campylobacterota</taxon>
        <taxon>Epsilonproteobacteria</taxon>
        <taxon>Campylobacterales</taxon>
        <taxon>Sulfurovaceae</taxon>
        <taxon>Sulfurovum</taxon>
    </lineage>
</organism>
<dbReference type="EMBL" id="CP063164">
    <property type="protein sequence ID" value="QOR62252.1"/>
    <property type="molecule type" value="Genomic_DNA"/>
</dbReference>
<dbReference type="InterPro" id="IPR027417">
    <property type="entry name" value="P-loop_NTPase"/>
</dbReference>
<sequence>MTRHYTFKVLYEQINSQKKDFWRTNIFGTLATLLLLPIPMLIPLLVDEVLLEHSGKMTEVISRVYGESEVWVYVLIILSTVLTLRIIAFFFNNKKIFYATKITQKISYLLRHRILHHLERVSISEYETLKSGGIASKTVQDVESISRFAGQVVMIALSALLMLAGIAAVMFWMNWALALLVFILNPLFFGFSKILGRKTGELLRRQHEAYELYNELLNETLELFIQVRASNQERSFFGILQKRAKEIEKTSLDYGYKASVAHSSSTLLINTAIDIFRVLGVTAVAYSDLTIGMMIAFLFYLSTLVQPVQQLVGLVIAYQSTKPAFERINTLLSFSQEPHYPHESDPFDNKKTTSVSLNNVSFAYRNGRRVLHNITLKANAGEKIALIGSSGSGKTTVAQLLVGFYPVHSGEILYGNTPIEKIGLPVVRKNVALMLQYALFFNDTIRMNLALSEVKSDREIYEALGAAQLEAFVRGLDEGLDTLIGKNGIKLSGGQRQRLAIARLILSNPKVVIFDEATSALDNATEFHLYKTLAPFLKGRTVIIIAHRISTIKQADRIYLIDEGRVTAEGNYDSLQKQGLIKEDFDVA</sequence>
<dbReference type="GO" id="GO:0034040">
    <property type="term" value="F:ATPase-coupled lipid transmembrane transporter activity"/>
    <property type="evidence" value="ECO:0007669"/>
    <property type="project" value="TreeGrafter"/>
</dbReference>
<reference evidence="12 13" key="1">
    <citation type="submission" date="2020-10" db="EMBL/GenBank/DDBJ databases">
        <title>The genome of sulfurovum sp.</title>
        <authorList>
            <person name="Xie S."/>
            <person name="Shao Z."/>
            <person name="Jiang L."/>
        </authorList>
    </citation>
    <scope>NUCLEOTIDE SEQUENCE [LARGE SCALE GENOMIC DNA]</scope>
    <source>
        <strain evidence="12 13">ST-419</strain>
    </source>
</reference>
<evidence type="ECO:0000259" key="10">
    <source>
        <dbReference type="PROSITE" id="PS50893"/>
    </source>
</evidence>
<comment type="subcellular location">
    <subcellularLocation>
        <location evidence="1">Cell membrane</location>
        <topology evidence="1">Multi-pass membrane protein</topology>
    </subcellularLocation>
</comment>
<evidence type="ECO:0000256" key="4">
    <source>
        <dbReference type="ARBA" id="ARBA00022692"/>
    </source>
</evidence>
<dbReference type="SUPFAM" id="SSF52540">
    <property type="entry name" value="P-loop containing nucleoside triphosphate hydrolases"/>
    <property type="match status" value="1"/>
</dbReference>
<dbReference type="SUPFAM" id="SSF90123">
    <property type="entry name" value="ABC transporter transmembrane region"/>
    <property type="match status" value="1"/>
</dbReference>
<dbReference type="PANTHER" id="PTHR24221:SF233">
    <property type="entry name" value="ATP-BINDING_PERMEASE FUSION ABC TRANSPORTER-RELATED"/>
    <property type="match status" value="1"/>
</dbReference>
<dbReference type="Pfam" id="PF00664">
    <property type="entry name" value="ABC_membrane"/>
    <property type="match status" value="1"/>
</dbReference>
<dbReference type="InterPro" id="IPR003439">
    <property type="entry name" value="ABC_transporter-like_ATP-bd"/>
</dbReference>
<dbReference type="Pfam" id="PF00005">
    <property type="entry name" value="ABC_tran"/>
    <property type="match status" value="1"/>
</dbReference>
<feature type="domain" description="ABC transmembrane type-1" evidence="11">
    <location>
        <begin position="26"/>
        <end position="320"/>
    </location>
</feature>
<protein>
    <submittedName>
        <fullName evidence="12">ABC transporter ATP-binding protein</fullName>
    </submittedName>
</protein>
<dbReference type="Gene3D" id="1.20.1560.10">
    <property type="entry name" value="ABC transporter type 1, transmembrane domain"/>
    <property type="match status" value="1"/>
</dbReference>
<evidence type="ECO:0000313" key="13">
    <source>
        <dbReference type="Proteomes" id="UP000595074"/>
    </source>
</evidence>
<gene>
    <name evidence="12" type="ORF">IMZ28_01895</name>
</gene>
<dbReference type="Gene3D" id="3.40.50.300">
    <property type="entry name" value="P-loop containing nucleotide triphosphate hydrolases"/>
    <property type="match status" value="1"/>
</dbReference>
<name>A0A7M1S598_9BACT</name>
<dbReference type="PROSITE" id="PS50929">
    <property type="entry name" value="ABC_TM1F"/>
    <property type="match status" value="1"/>
</dbReference>
<dbReference type="Proteomes" id="UP000595074">
    <property type="component" value="Chromosome"/>
</dbReference>
<feature type="transmembrane region" description="Helical" evidence="9">
    <location>
        <begin position="278"/>
        <end position="301"/>
    </location>
</feature>
<evidence type="ECO:0000256" key="6">
    <source>
        <dbReference type="ARBA" id="ARBA00022840"/>
    </source>
</evidence>
<dbReference type="CDD" id="cd07346">
    <property type="entry name" value="ABC_6TM_exporters"/>
    <property type="match status" value="1"/>
</dbReference>
<keyword evidence="5" id="KW-0547">Nucleotide-binding</keyword>
<dbReference type="KEGG" id="sinu:IMZ28_01895"/>
<keyword evidence="8 9" id="KW-0472">Membrane</keyword>
<keyword evidence="3" id="KW-1003">Cell membrane</keyword>
<evidence type="ECO:0000256" key="9">
    <source>
        <dbReference type="SAM" id="Phobius"/>
    </source>
</evidence>
<dbReference type="AlphaFoldDB" id="A0A7M1S598"/>
<dbReference type="InterPro" id="IPR036640">
    <property type="entry name" value="ABC1_TM_sf"/>
</dbReference>
<dbReference type="PROSITE" id="PS50893">
    <property type="entry name" value="ABC_TRANSPORTER_2"/>
    <property type="match status" value="1"/>
</dbReference>
<accession>A0A7M1S598</accession>
<dbReference type="GO" id="GO:0005524">
    <property type="term" value="F:ATP binding"/>
    <property type="evidence" value="ECO:0007669"/>
    <property type="project" value="UniProtKB-KW"/>
</dbReference>
<evidence type="ECO:0000256" key="1">
    <source>
        <dbReference type="ARBA" id="ARBA00004651"/>
    </source>
</evidence>
<dbReference type="InterPro" id="IPR011527">
    <property type="entry name" value="ABC1_TM_dom"/>
</dbReference>
<proteinExistence type="predicted"/>
<evidence type="ECO:0000259" key="11">
    <source>
        <dbReference type="PROSITE" id="PS50929"/>
    </source>
</evidence>
<feature type="transmembrane region" description="Helical" evidence="9">
    <location>
        <begin position="70"/>
        <end position="91"/>
    </location>
</feature>
<dbReference type="RefSeq" id="WP_197548955.1">
    <property type="nucleotide sequence ID" value="NZ_CP063164.1"/>
</dbReference>
<feature type="transmembrane region" description="Helical" evidence="9">
    <location>
        <begin position="177"/>
        <end position="196"/>
    </location>
</feature>
<keyword evidence="13" id="KW-1185">Reference proteome</keyword>
<dbReference type="PANTHER" id="PTHR24221">
    <property type="entry name" value="ATP-BINDING CASSETTE SUB-FAMILY B"/>
    <property type="match status" value="1"/>
</dbReference>
<evidence type="ECO:0000256" key="5">
    <source>
        <dbReference type="ARBA" id="ARBA00022741"/>
    </source>
</evidence>
<dbReference type="GO" id="GO:0005886">
    <property type="term" value="C:plasma membrane"/>
    <property type="evidence" value="ECO:0007669"/>
    <property type="project" value="UniProtKB-SubCell"/>
</dbReference>
<feature type="transmembrane region" description="Helical" evidence="9">
    <location>
        <begin position="21"/>
        <end position="46"/>
    </location>
</feature>
<dbReference type="GO" id="GO:0016887">
    <property type="term" value="F:ATP hydrolysis activity"/>
    <property type="evidence" value="ECO:0007669"/>
    <property type="project" value="InterPro"/>
</dbReference>